<dbReference type="EMBL" id="CP121472">
    <property type="protein sequence ID" value="WPL18405.1"/>
    <property type="molecule type" value="Genomic_DNA"/>
</dbReference>
<keyword evidence="2" id="KW-1185">Reference proteome</keyword>
<accession>A0ABZ0SCT9</accession>
<dbReference type="SUPFAM" id="SSF53649">
    <property type="entry name" value="Alkaline phosphatase-like"/>
    <property type="match status" value="1"/>
</dbReference>
<evidence type="ECO:0000313" key="2">
    <source>
        <dbReference type="Proteomes" id="UP001432180"/>
    </source>
</evidence>
<dbReference type="PANTHER" id="PTHR31209:SF0">
    <property type="entry name" value="METALLOENZYME DOMAIN-CONTAINING PROTEIN"/>
    <property type="match status" value="1"/>
</dbReference>
<dbReference type="Pfam" id="PF10143">
    <property type="entry name" value="PhosphMutase"/>
    <property type="match status" value="1"/>
</dbReference>
<dbReference type="Proteomes" id="UP001432180">
    <property type="component" value="Chromosome"/>
</dbReference>
<name>A0ABZ0SCT9_9GAMM</name>
<dbReference type="InterPro" id="IPR004456">
    <property type="entry name" value="Pglycerate_mutase_ApgM"/>
</dbReference>
<protein>
    <submittedName>
        <fullName evidence="1">Cofactor-independent phosphoglycerate mutase</fullName>
    </submittedName>
</protein>
<sequence length="177" mass="19378">MDFDGEVFLETESQHRAVLVLRGNPAALALYDDLPDTDPQVTGRAPIPMEPQSKQATTASQVVAQFIEQARAAIADEQPANALLLRGFQRHHAIPGLRERFGLKGLCIAEYPMYRGLSRLLGMDVAEPPTDLDGLLERFEQQFDEAHDFYFLHVKGTDSAGEDGDVTGGGDRSGRPA</sequence>
<dbReference type="Gene3D" id="3.40.720.10">
    <property type="entry name" value="Alkaline Phosphatase, subunit A"/>
    <property type="match status" value="1"/>
</dbReference>
<gene>
    <name evidence="1" type="ORF">Thiowin_03476</name>
</gene>
<reference evidence="1 2" key="1">
    <citation type="journal article" date="2023" name="Microorganisms">
        <title>Thiorhodovibrio frisius and Trv. litoralis spp. nov., Two Novel Members from a Clade of Fastidious Purple Sulfur Bacteria That Exhibit Unique Red-Shifted Light-Harvesting Capabilities.</title>
        <authorList>
            <person name="Methner A."/>
            <person name="Kuzyk S.B."/>
            <person name="Petersen J."/>
            <person name="Bauer S."/>
            <person name="Brinkmann H."/>
            <person name="Sichau K."/>
            <person name="Wanner G."/>
            <person name="Wolf J."/>
            <person name="Neumann-Schaal M."/>
            <person name="Henke P."/>
            <person name="Tank M."/>
            <person name="Sproer C."/>
            <person name="Bunk B."/>
            <person name="Overmann J."/>
        </authorList>
    </citation>
    <scope>NUCLEOTIDE SEQUENCE [LARGE SCALE GENOMIC DNA]</scope>
    <source>
        <strain evidence="1 2">DSM 6702</strain>
    </source>
</reference>
<dbReference type="InterPro" id="IPR017850">
    <property type="entry name" value="Alkaline_phosphatase_core_sf"/>
</dbReference>
<dbReference type="PANTHER" id="PTHR31209">
    <property type="entry name" value="COFACTOR-INDEPENDENT PHOSPHOGLYCERATE MUTASE"/>
    <property type="match status" value="1"/>
</dbReference>
<organism evidence="1 2">
    <name type="scientific">Thiorhodovibrio winogradskyi</name>
    <dbReference type="NCBI Taxonomy" id="77007"/>
    <lineage>
        <taxon>Bacteria</taxon>
        <taxon>Pseudomonadati</taxon>
        <taxon>Pseudomonadota</taxon>
        <taxon>Gammaproteobacteria</taxon>
        <taxon>Chromatiales</taxon>
        <taxon>Chromatiaceae</taxon>
        <taxon>Thiorhodovibrio</taxon>
    </lineage>
</organism>
<evidence type="ECO:0000313" key="1">
    <source>
        <dbReference type="EMBL" id="WPL18405.1"/>
    </source>
</evidence>
<proteinExistence type="predicted"/>